<protein>
    <submittedName>
        <fullName evidence="1">FGENESH: predicted gene_6.398 protein</fullName>
    </submittedName>
</protein>
<accession>A0A0K3CGF3</accession>
<proteinExistence type="predicted"/>
<keyword evidence="2" id="KW-1185">Reference proteome</keyword>
<evidence type="ECO:0000313" key="1">
    <source>
        <dbReference type="EMBL" id="CTR07615.1"/>
    </source>
</evidence>
<evidence type="ECO:0000313" key="2">
    <source>
        <dbReference type="Proteomes" id="UP000199069"/>
    </source>
</evidence>
<reference evidence="1 2" key="1">
    <citation type="submission" date="2015-07" db="EMBL/GenBank/DDBJ databases">
        <authorList>
            <person name="Cajimat M.N.B."/>
            <person name="Milazzo M.L."/>
            <person name="Fulhorst C.F."/>
        </authorList>
    </citation>
    <scope>NUCLEOTIDE SEQUENCE [LARGE SCALE GENOMIC DNA]</scope>
    <source>
        <strain evidence="1">Single colony</strain>
    </source>
</reference>
<feature type="non-terminal residue" evidence="1">
    <location>
        <position position="573"/>
    </location>
</feature>
<gene>
    <name evidence="1" type="primary">FGENESH: predicted gene_6.398</name>
    <name evidence="1" type="ORF">BN2166_0034760</name>
</gene>
<sequence length="573" mass="63839">LPTSAQTLDLLLSAPAHMSDSIGRFKTLIQTRMTSYLQSFNPALFDRPQRVRATVDDSLFVPTADLEGRTNLSWTNQLVRHVLEVGLRPAANLGPERITAVPIPHFGVRPPSADGHRLVQLHHLNLGAILFFETRKMWIHLDPACPLHPQHGRHPPAAYASVFNLVLLDQLSTDNSENEMCQIANFPRIAHDVLSNSPDDYQQRDFFHEFKHWVLQVLGEPATSNKLVVDTFGWLRRSPRDPEGQSDHFAVNQKVAVDGPRGQTNAAAAMQRILADAVQQNLDISGHPAHKGAVPVRSATQTLDVLLHAPARGHGTDNEIARFKDLVCTRMNGFIDSFNPALAPALRTTRAAVNGSSNNSLFVPMAMREASGLNSWTTRLLCHILNVQPRPAVNLGATQITTVGIPHLGVHHSTGNYLNVQLHHANLGAILFFEIRKIWMHLDPTCPLRPTHQSESRPVAYASLFNLILLGDLRQYGVDHQMCQTDNFPQIADGVLSNSHDDQGQQDFFLDFKAWVAATFDTPHLRDQIVSETLAWLHHESLHLQAFDEEDWELVGAELDGLIKGELKRIVEL</sequence>
<feature type="non-terminal residue" evidence="1">
    <location>
        <position position="1"/>
    </location>
</feature>
<dbReference type="Proteomes" id="UP000199069">
    <property type="component" value="Unassembled WGS sequence"/>
</dbReference>
<organism evidence="1 2">
    <name type="scientific">Rhodotorula toruloides</name>
    <name type="common">Yeast</name>
    <name type="synonym">Rhodosporidium toruloides</name>
    <dbReference type="NCBI Taxonomy" id="5286"/>
    <lineage>
        <taxon>Eukaryota</taxon>
        <taxon>Fungi</taxon>
        <taxon>Dikarya</taxon>
        <taxon>Basidiomycota</taxon>
        <taxon>Pucciniomycotina</taxon>
        <taxon>Microbotryomycetes</taxon>
        <taxon>Sporidiobolales</taxon>
        <taxon>Sporidiobolaceae</taxon>
        <taxon>Rhodotorula</taxon>
    </lineage>
</organism>
<dbReference type="AlphaFoldDB" id="A0A0K3CGF3"/>
<dbReference type="EMBL" id="CWKI01000006">
    <property type="protein sequence ID" value="CTR07615.1"/>
    <property type="molecule type" value="Genomic_DNA"/>
</dbReference>
<name>A0A0K3CGF3_RHOTO</name>